<keyword evidence="2" id="KW-1185">Reference proteome</keyword>
<gene>
    <name evidence="1" type="ORF">DA69_02015</name>
</gene>
<reference evidence="1 2" key="1">
    <citation type="journal article" date="2014" name="Genome Announc.">
        <title>Genome Sequence of a Promising Hydrogen-Producing Facultative Anaerobic Bacterium, Brevundimonas naejangsanensis Strain B1.</title>
        <authorList>
            <person name="Su H."/>
            <person name="Zhang T."/>
            <person name="Bao M."/>
            <person name="Jiang Y."/>
            <person name="Wang Y."/>
            <person name="Tan T."/>
        </authorList>
    </citation>
    <scope>NUCLEOTIDE SEQUENCE [LARGE SCALE GENOMIC DNA]</scope>
    <source>
        <strain evidence="1 2">B1</strain>
    </source>
</reference>
<dbReference type="RefSeq" id="WP_025977716.1">
    <property type="nucleotide sequence ID" value="NZ_CP015614.1"/>
</dbReference>
<proteinExistence type="predicted"/>
<dbReference type="EMBL" id="CP015614">
    <property type="protein sequence ID" value="ANF55813.1"/>
    <property type="molecule type" value="Genomic_DNA"/>
</dbReference>
<dbReference type="OrthoDB" id="1354489at2"/>
<sequence length="261" mass="30212">MDNYLIFHMWRGVREGLIERHAFFVNEARMRLLAQFTEESMKADADRHAETWLAERAQNFNPERDDPGSNYEAAHDAGVGFYLSLEDLRSVTQLSIVAGMYHEWEKQLRDWLVRELMRIARGEHLRKAVWMATVDQIFEFLESWQWPVKTRAYYRDLRLCHLVVNVYKHGGGTSLTELRKLAPEMLGQRADQPLYLTSVLDHTHLTLDDQNIDRFSEAILAFWHDLPETVSDGQITNPPKWLLAALGKDANGRSLLTSASG</sequence>
<evidence type="ECO:0000313" key="1">
    <source>
        <dbReference type="EMBL" id="ANF55813.1"/>
    </source>
</evidence>
<dbReference type="Proteomes" id="UP000077603">
    <property type="component" value="Chromosome"/>
</dbReference>
<organism evidence="1 2">
    <name type="scientific">Brevundimonas naejangsanensis</name>
    <dbReference type="NCBI Taxonomy" id="588932"/>
    <lineage>
        <taxon>Bacteria</taxon>
        <taxon>Pseudomonadati</taxon>
        <taxon>Pseudomonadota</taxon>
        <taxon>Alphaproteobacteria</taxon>
        <taxon>Caulobacterales</taxon>
        <taxon>Caulobacteraceae</taxon>
        <taxon>Brevundimonas</taxon>
    </lineage>
</organism>
<evidence type="ECO:0000313" key="2">
    <source>
        <dbReference type="Proteomes" id="UP000077603"/>
    </source>
</evidence>
<dbReference type="KEGG" id="bne:DA69_02015"/>
<accession>A0A172Y9A0</accession>
<dbReference type="AlphaFoldDB" id="A0A172Y9A0"/>
<protein>
    <submittedName>
        <fullName evidence="1">Uncharacterized protein</fullName>
    </submittedName>
</protein>
<name>A0A172Y9A0_9CAUL</name>